<evidence type="ECO:0000256" key="1">
    <source>
        <dbReference type="ARBA" id="ARBA00022603"/>
    </source>
</evidence>
<dbReference type="Proteomes" id="UP000247790">
    <property type="component" value="Unassembled WGS sequence"/>
</dbReference>
<reference evidence="4 6" key="1">
    <citation type="submission" date="2018-06" db="EMBL/GenBank/DDBJ databases">
        <title>Genomic Encyclopedia of Type Strains, Phase III (KMG-III): the genomes of soil and plant-associated and newly described type strains.</title>
        <authorList>
            <person name="Whitman W."/>
        </authorList>
    </citation>
    <scope>NUCLEOTIDE SEQUENCE [LARGE SCALE GENOMIC DNA]</scope>
    <source>
        <strain evidence="4 6">CECT 7022</strain>
    </source>
</reference>
<gene>
    <name evidence="4" type="ORF">DFQ00_104139</name>
    <name evidence="5" type="ORF">HUB98_00140</name>
</gene>
<dbReference type="EMBL" id="CP054614">
    <property type="protein sequence ID" value="QKS54882.1"/>
    <property type="molecule type" value="Genomic_DNA"/>
</dbReference>
<dbReference type="PANTHER" id="PTHR10509">
    <property type="entry name" value="O-METHYLTRANSFERASE-RELATED"/>
    <property type="match status" value="1"/>
</dbReference>
<dbReference type="Gene3D" id="3.40.50.150">
    <property type="entry name" value="Vaccinia Virus protein VP39"/>
    <property type="match status" value="1"/>
</dbReference>
<name>A0A2V4VTC7_PAEBA</name>
<dbReference type="PANTHER" id="PTHR10509:SF14">
    <property type="entry name" value="CAFFEOYL-COA O-METHYLTRANSFERASE 3-RELATED"/>
    <property type="match status" value="1"/>
</dbReference>
<dbReference type="InterPro" id="IPR050362">
    <property type="entry name" value="Cation-dep_OMT"/>
</dbReference>
<dbReference type="GO" id="GO:0032259">
    <property type="term" value="P:methylation"/>
    <property type="evidence" value="ECO:0007669"/>
    <property type="project" value="UniProtKB-KW"/>
</dbReference>
<dbReference type="EMBL" id="QJSW01000004">
    <property type="protein sequence ID" value="PYE50181.1"/>
    <property type="molecule type" value="Genomic_DNA"/>
</dbReference>
<dbReference type="Pfam" id="PF01596">
    <property type="entry name" value="Methyltransf_3"/>
    <property type="match status" value="1"/>
</dbReference>
<dbReference type="AlphaFoldDB" id="A0A2V4VTC7"/>
<organism evidence="4 6">
    <name type="scientific">Paenibacillus barcinonensis</name>
    <dbReference type="NCBI Taxonomy" id="198119"/>
    <lineage>
        <taxon>Bacteria</taxon>
        <taxon>Bacillati</taxon>
        <taxon>Bacillota</taxon>
        <taxon>Bacilli</taxon>
        <taxon>Bacillales</taxon>
        <taxon>Paenibacillaceae</taxon>
        <taxon>Paenibacillus</taxon>
    </lineage>
</organism>
<dbReference type="Proteomes" id="UP000509327">
    <property type="component" value="Chromosome"/>
</dbReference>
<evidence type="ECO:0000256" key="3">
    <source>
        <dbReference type="ARBA" id="ARBA00022691"/>
    </source>
</evidence>
<dbReference type="InterPro" id="IPR029063">
    <property type="entry name" value="SAM-dependent_MTases_sf"/>
</dbReference>
<dbReference type="CDD" id="cd02440">
    <property type="entry name" value="AdoMet_MTases"/>
    <property type="match status" value="1"/>
</dbReference>
<proteinExistence type="predicted"/>
<keyword evidence="1 4" id="KW-0489">Methyltransferase</keyword>
<keyword evidence="7" id="KW-1185">Reference proteome</keyword>
<evidence type="ECO:0000313" key="4">
    <source>
        <dbReference type="EMBL" id="PYE50181.1"/>
    </source>
</evidence>
<dbReference type="GO" id="GO:0008757">
    <property type="term" value="F:S-adenosylmethionine-dependent methyltransferase activity"/>
    <property type="evidence" value="ECO:0007669"/>
    <property type="project" value="TreeGrafter"/>
</dbReference>
<reference evidence="5 7" key="2">
    <citation type="submission" date="2020-06" db="EMBL/GenBank/DDBJ databases">
        <title>Complete genome of Paenibacillus barcinonensis KACC11450.</title>
        <authorList>
            <person name="Kim M."/>
            <person name="Park Y.-J."/>
            <person name="Shin J.-H."/>
        </authorList>
    </citation>
    <scope>NUCLEOTIDE SEQUENCE [LARGE SCALE GENOMIC DNA]</scope>
    <source>
        <strain evidence="5 7">KACC11450</strain>
    </source>
</reference>
<evidence type="ECO:0000313" key="7">
    <source>
        <dbReference type="Proteomes" id="UP000509327"/>
    </source>
</evidence>
<accession>A0A2V4VTC7</accession>
<keyword evidence="2 4" id="KW-0808">Transferase</keyword>
<dbReference type="SUPFAM" id="SSF53335">
    <property type="entry name" value="S-adenosyl-L-methionine-dependent methyltransferases"/>
    <property type="match status" value="1"/>
</dbReference>
<protein>
    <submittedName>
        <fullName evidence="4 5">O-methyltransferase</fullName>
    </submittedName>
</protein>
<dbReference type="GO" id="GO:0008171">
    <property type="term" value="F:O-methyltransferase activity"/>
    <property type="evidence" value="ECO:0007669"/>
    <property type="project" value="InterPro"/>
</dbReference>
<dbReference type="OrthoDB" id="9799672at2"/>
<evidence type="ECO:0000313" key="5">
    <source>
        <dbReference type="EMBL" id="QKS54882.1"/>
    </source>
</evidence>
<dbReference type="InterPro" id="IPR002935">
    <property type="entry name" value="SAM_O-MeTrfase"/>
</dbReference>
<evidence type="ECO:0000313" key="6">
    <source>
        <dbReference type="Proteomes" id="UP000247790"/>
    </source>
</evidence>
<dbReference type="PROSITE" id="PS51682">
    <property type="entry name" value="SAM_OMT_I"/>
    <property type="match status" value="1"/>
</dbReference>
<sequence length="238" mass="26057">MSMQHWNNSHTAQSTIWDQVDEYMNALLIPGDKALEEALEANAEAGLPSYDVTPNQGKFLQLLLQIQGASRVLEIGTLGGYSTIWMARALPEHGRIVTLESEAKHAAVAESNLTRAGLMHKVDLRTGPALTTLPDVKEDYAEPFDLIFIDADKPSNPDYLRWALRLTRPGSLIIGDNIVRDGEVIHAGSTDPRVQGVRTFLEHIGNHPRLEAVALQTVGAKGYDGFVIARVTDAPVTK</sequence>
<keyword evidence="3" id="KW-0949">S-adenosyl-L-methionine</keyword>
<evidence type="ECO:0000256" key="2">
    <source>
        <dbReference type="ARBA" id="ARBA00022679"/>
    </source>
</evidence>